<sequence>MKRKRMIKLLMAMGCDRNDAVRTADMCDGNSSHVRVLLRLILDFRKAVREAMIQEVLYGSGDGEPVGLAADARHA</sequence>
<reference evidence="1" key="1">
    <citation type="journal article" date="2021" name="Proc. Natl. Acad. Sci. U.S.A.">
        <title>A Catalog of Tens of Thousands of Viruses from Human Metagenomes Reveals Hidden Associations with Chronic Diseases.</title>
        <authorList>
            <person name="Tisza M.J."/>
            <person name="Buck C.B."/>
        </authorList>
    </citation>
    <scope>NUCLEOTIDE SEQUENCE</scope>
    <source>
        <strain evidence="1">Cty3u30</strain>
    </source>
</reference>
<protein>
    <submittedName>
        <fullName evidence="1">E3 ubiquitin-protein ligase</fullName>
    </submittedName>
</protein>
<evidence type="ECO:0000313" key="1">
    <source>
        <dbReference type="EMBL" id="DAE15078.1"/>
    </source>
</evidence>
<proteinExistence type="predicted"/>
<accession>A0A8S5Q6T6</accession>
<organism evidence="1">
    <name type="scientific">Siphoviridae sp. cty3u30</name>
    <dbReference type="NCBI Taxonomy" id="2825744"/>
    <lineage>
        <taxon>Viruses</taxon>
        <taxon>Duplodnaviria</taxon>
        <taxon>Heunggongvirae</taxon>
        <taxon>Uroviricota</taxon>
        <taxon>Caudoviricetes</taxon>
    </lineage>
</organism>
<name>A0A8S5Q6T6_9CAUD</name>
<dbReference type="EMBL" id="BK015598">
    <property type="protein sequence ID" value="DAE15078.1"/>
    <property type="molecule type" value="Genomic_DNA"/>
</dbReference>